<proteinExistence type="predicted"/>
<evidence type="ECO:0000313" key="2">
    <source>
        <dbReference type="EMBL" id="RDH85723.1"/>
    </source>
</evidence>
<keyword evidence="3" id="KW-1185">Reference proteome</keyword>
<dbReference type="Gene3D" id="3.40.190.10">
    <property type="entry name" value="Periplasmic binding protein-like II"/>
    <property type="match status" value="2"/>
</dbReference>
<dbReference type="Pfam" id="PF00497">
    <property type="entry name" value="SBP_bac_3"/>
    <property type="match status" value="1"/>
</dbReference>
<dbReference type="AlphaFoldDB" id="A0A370DLK3"/>
<reference evidence="2 3" key="1">
    <citation type="journal article" date="2018" name="ISME J.">
        <title>Endosymbiont genomes yield clues of tubeworm success.</title>
        <authorList>
            <person name="Li Y."/>
            <person name="Liles M.R."/>
            <person name="Halanych K.M."/>
        </authorList>
    </citation>
    <scope>NUCLEOTIDE SEQUENCE [LARGE SCALE GENOMIC DNA]</scope>
    <source>
        <strain evidence="2">A1464</strain>
    </source>
</reference>
<dbReference type="SUPFAM" id="SSF53850">
    <property type="entry name" value="Periplasmic binding protein-like II"/>
    <property type="match status" value="1"/>
</dbReference>
<evidence type="ECO:0000259" key="1">
    <source>
        <dbReference type="Pfam" id="PF00497"/>
    </source>
</evidence>
<feature type="domain" description="Solute-binding protein family 3/N-terminal" evidence="1">
    <location>
        <begin position="34"/>
        <end position="238"/>
    </location>
</feature>
<gene>
    <name evidence="2" type="ORF">DIZ80_02000</name>
</gene>
<sequence>MIKCKRFICFFLISFFLLYMKPVYSGEHFVLNSGGFPPFSNSERNGFEDLLSKEMYKRAGISITINQLPSERGLRIANEGLEDGIHSRVKAINKKYKNLLPLEEPTMERQYVAYAKDASIKIDGWKSLSKYNIAIITGWKILEWNIINSKSLIKVRNSDQLFKLLENGRVDVIVFTKWGGLQKIKDLNIQGIYLLDKPLAKKDMYFFLHKKHRELVPRLSAILREIKKDGTYKAIFDETMDELK</sequence>
<accession>A0A370DLK3</accession>
<organism evidence="2 3">
    <name type="scientific">endosymbiont of Galathealinum brachiosum</name>
    <dbReference type="NCBI Taxonomy" id="2200906"/>
    <lineage>
        <taxon>Bacteria</taxon>
        <taxon>Pseudomonadati</taxon>
        <taxon>Pseudomonadota</taxon>
        <taxon>Gammaproteobacteria</taxon>
        <taxon>sulfur-oxidizing symbionts</taxon>
    </lineage>
</organism>
<dbReference type="EMBL" id="QFXC01000003">
    <property type="protein sequence ID" value="RDH85723.1"/>
    <property type="molecule type" value="Genomic_DNA"/>
</dbReference>
<protein>
    <recommendedName>
        <fullName evidence="1">Solute-binding protein family 3/N-terminal domain-containing protein</fullName>
    </recommendedName>
</protein>
<name>A0A370DLK3_9GAMM</name>
<evidence type="ECO:0000313" key="3">
    <source>
        <dbReference type="Proteomes" id="UP000254266"/>
    </source>
</evidence>
<comment type="caution">
    <text evidence="2">The sequence shown here is derived from an EMBL/GenBank/DDBJ whole genome shotgun (WGS) entry which is preliminary data.</text>
</comment>
<dbReference type="InterPro" id="IPR001638">
    <property type="entry name" value="Solute-binding_3/MltF_N"/>
</dbReference>
<dbReference type="Proteomes" id="UP000254266">
    <property type="component" value="Unassembled WGS sequence"/>
</dbReference>